<sequence>MPRSLVRLDDWSADDVEHVFALADAYRAGAGPTTDGCAVMFFPSTSLRTRVTFERGAHLIGLQPVLFPPETLDKPEDPRDVVRYLANWADVVVARHPDIAVLERLAAVGSLPVVNAMTNVNHPCEVLADVYALAQTRDVLSLGLVFVGADGNISRAWAEIARVLGLDLLQCCPRELATPGLRWSDDVEAAVRDADVVLTDGVGRHAEALAPYQVTAELMTLARPSAVLNPCPPFTRGQEVAADVVDQGGPFVGYGFKRSLLHVQQAVLATCLGLG</sequence>
<dbReference type="Pfam" id="PF02729">
    <property type="entry name" value="OTCace_N"/>
    <property type="match status" value="1"/>
</dbReference>
<dbReference type="Pfam" id="PF00185">
    <property type="entry name" value="OTCace"/>
    <property type="match status" value="1"/>
</dbReference>
<dbReference type="KEGG" id="xce:Xcel_1861"/>
<dbReference type="HOGENOM" id="CLU_043846_3_2_11"/>
<reference evidence="6" key="1">
    <citation type="submission" date="2009-11" db="EMBL/GenBank/DDBJ databases">
        <title>The complete chromosome of Xylanimonas cellulosilytica DSM 15894.</title>
        <authorList>
            <consortium name="US DOE Joint Genome Institute (JGI-PGF)"/>
            <person name="Lucas S."/>
            <person name="Copeland A."/>
            <person name="Lapidus A."/>
            <person name="Glavina del Rio T."/>
            <person name="Dalin E."/>
            <person name="Tice H."/>
            <person name="Bruce D."/>
            <person name="Goodwin L."/>
            <person name="Pitluck S."/>
            <person name="Kyrpides N."/>
            <person name="Mavromatis K."/>
            <person name="Ivanova N."/>
            <person name="Mikhailova N."/>
            <person name="Foster B."/>
            <person name="Clum A."/>
            <person name="Brettin T."/>
            <person name="Detter J.C."/>
            <person name="Han C."/>
            <person name="Larimer F."/>
            <person name="Land M."/>
            <person name="Hauser L."/>
            <person name="Markowitz V."/>
            <person name="Cheng J.F."/>
            <person name="Hugenholtz P."/>
            <person name="Woyke T."/>
            <person name="Wu D."/>
            <person name="Gehrich-Schroeter G."/>
            <person name="Schneider S."/>
            <person name="Pukall S.R."/>
            <person name="Klenk H.P."/>
            <person name="Eisen J.A."/>
        </authorList>
    </citation>
    <scope>NUCLEOTIDE SEQUENCE [LARGE SCALE GENOMIC DNA]</scope>
    <source>
        <strain evidence="6">DSM 15894 / CECT 5975 / LMG 20990 / XIL07</strain>
    </source>
</reference>
<dbReference type="GO" id="GO:0042450">
    <property type="term" value="P:L-arginine biosynthetic process via ornithine"/>
    <property type="evidence" value="ECO:0007669"/>
    <property type="project" value="TreeGrafter"/>
</dbReference>
<dbReference type="PRINTS" id="PR00100">
    <property type="entry name" value="AOTCASE"/>
</dbReference>
<dbReference type="eggNOG" id="COG0078">
    <property type="taxonomic scope" value="Bacteria"/>
</dbReference>
<dbReference type="InterPro" id="IPR036901">
    <property type="entry name" value="Asp/Orn_carbamoylTrfase_sf"/>
</dbReference>
<proteinExistence type="inferred from homology"/>
<dbReference type="PANTHER" id="PTHR45753">
    <property type="entry name" value="ORNITHINE CARBAMOYLTRANSFERASE, MITOCHONDRIAL"/>
    <property type="match status" value="1"/>
</dbReference>
<dbReference type="AlphaFoldDB" id="D1BT39"/>
<dbReference type="PANTHER" id="PTHR45753:SF3">
    <property type="entry name" value="ORNITHINE TRANSCARBAMYLASE, MITOCHONDRIAL"/>
    <property type="match status" value="1"/>
</dbReference>
<feature type="domain" description="Aspartate/ornithine carbamoyltransferase carbamoyl-P binding" evidence="4">
    <location>
        <begin position="3"/>
        <end position="133"/>
    </location>
</feature>
<keyword evidence="1 2" id="KW-0808">Transferase</keyword>
<dbReference type="STRING" id="446471.Xcel_1861"/>
<dbReference type="GO" id="GO:0016597">
    <property type="term" value="F:amino acid binding"/>
    <property type="evidence" value="ECO:0007669"/>
    <property type="project" value="InterPro"/>
</dbReference>
<dbReference type="InterPro" id="IPR006130">
    <property type="entry name" value="Asp/Orn_carbamoylTrfase"/>
</dbReference>
<dbReference type="SUPFAM" id="SSF53671">
    <property type="entry name" value="Aspartate/ornithine carbamoyltransferase"/>
    <property type="match status" value="1"/>
</dbReference>
<protein>
    <submittedName>
        <fullName evidence="5">Aspartate/ornithine carbamoyltransferase carbamoyl-P binding domain protein</fullName>
    </submittedName>
</protein>
<evidence type="ECO:0000313" key="6">
    <source>
        <dbReference type="Proteomes" id="UP000002255"/>
    </source>
</evidence>
<reference evidence="5 6" key="2">
    <citation type="journal article" date="2010" name="Stand. Genomic Sci.">
        <title>Complete genome sequence of Xylanimonas cellulosilytica type strain (XIL07).</title>
        <authorList>
            <person name="Foster B."/>
            <person name="Pukall R."/>
            <person name="Abt B."/>
            <person name="Nolan M."/>
            <person name="Glavina Del Rio T."/>
            <person name="Chen F."/>
            <person name="Lucas S."/>
            <person name="Tice H."/>
            <person name="Pitluck S."/>
            <person name="Cheng J.-F."/>
            <person name="Chertkov O."/>
            <person name="Brettin T."/>
            <person name="Han C."/>
            <person name="Detter J.C."/>
            <person name="Bruce D."/>
            <person name="Goodwin L."/>
            <person name="Ivanova N."/>
            <person name="Mavromatis K."/>
            <person name="Pati A."/>
            <person name="Mikhailova N."/>
            <person name="Chen A."/>
            <person name="Palaniappan K."/>
            <person name="Land M."/>
            <person name="Hauser L."/>
            <person name="Chang Y.-J."/>
            <person name="Jeffries C.D."/>
            <person name="Chain P."/>
            <person name="Rohde M."/>
            <person name="Goeker M."/>
            <person name="Bristow J."/>
            <person name="Eisen J.A."/>
            <person name="Markowitz V."/>
            <person name="Hugenholtz P."/>
            <person name="Kyrpides N.C."/>
            <person name="Klenk H.-P."/>
            <person name="Lapidus A."/>
        </authorList>
    </citation>
    <scope>NUCLEOTIDE SEQUENCE [LARGE SCALE GENOMIC DNA]</scope>
    <source>
        <strain evidence="6">DSM 15894 / CECT 5975 / LMG 20990 / XIL07</strain>
    </source>
</reference>
<dbReference type="GO" id="GO:0019240">
    <property type="term" value="P:citrulline biosynthetic process"/>
    <property type="evidence" value="ECO:0007669"/>
    <property type="project" value="TreeGrafter"/>
</dbReference>
<evidence type="ECO:0000259" key="3">
    <source>
        <dbReference type="Pfam" id="PF00185"/>
    </source>
</evidence>
<evidence type="ECO:0000313" key="5">
    <source>
        <dbReference type="EMBL" id="ACZ30881.1"/>
    </source>
</evidence>
<dbReference type="GO" id="GO:0004585">
    <property type="term" value="F:ornithine carbamoyltransferase activity"/>
    <property type="evidence" value="ECO:0007669"/>
    <property type="project" value="UniProtKB-ARBA"/>
</dbReference>
<dbReference type="Proteomes" id="UP000002255">
    <property type="component" value="Chromosome"/>
</dbReference>
<evidence type="ECO:0000259" key="4">
    <source>
        <dbReference type="Pfam" id="PF02729"/>
    </source>
</evidence>
<gene>
    <name evidence="5" type="ordered locus">Xcel_1861</name>
</gene>
<dbReference type="EMBL" id="CP001821">
    <property type="protein sequence ID" value="ACZ30881.1"/>
    <property type="molecule type" value="Genomic_DNA"/>
</dbReference>
<evidence type="ECO:0000256" key="1">
    <source>
        <dbReference type="ARBA" id="ARBA00022679"/>
    </source>
</evidence>
<comment type="similarity">
    <text evidence="2">Belongs to the aspartate/ornithine carbamoyltransferase superfamily.</text>
</comment>
<name>D1BT39_XYLCX</name>
<dbReference type="InterPro" id="IPR002292">
    <property type="entry name" value="Orn/put_carbamltrans"/>
</dbReference>
<keyword evidence="6" id="KW-1185">Reference proteome</keyword>
<dbReference type="InterPro" id="IPR006132">
    <property type="entry name" value="Asp/Orn_carbamoyltranf_P-bd"/>
</dbReference>
<evidence type="ECO:0000256" key="2">
    <source>
        <dbReference type="RuleBase" id="RU003634"/>
    </source>
</evidence>
<dbReference type="RefSeq" id="WP_012878623.1">
    <property type="nucleotide sequence ID" value="NC_013530.1"/>
</dbReference>
<feature type="domain" description="Aspartate/ornithine carbamoyltransferase Asp/Orn-binding" evidence="3">
    <location>
        <begin position="144"/>
        <end position="270"/>
    </location>
</feature>
<dbReference type="PRINTS" id="PR00102">
    <property type="entry name" value="OTCASE"/>
</dbReference>
<dbReference type="Gene3D" id="3.40.50.1370">
    <property type="entry name" value="Aspartate/ornithine carbamoyltransferase"/>
    <property type="match status" value="2"/>
</dbReference>
<organism evidence="5 6">
    <name type="scientific">Xylanimonas cellulosilytica (strain DSM 15894 / JCM 12276 / CECT 5975 / KCTC 9989 / LMG 20990 / NBRC 107835 / XIL07)</name>
    <dbReference type="NCBI Taxonomy" id="446471"/>
    <lineage>
        <taxon>Bacteria</taxon>
        <taxon>Bacillati</taxon>
        <taxon>Actinomycetota</taxon>
        <taxon>Actinomycetes</taxon>
        <taxon>Micrococcales</taxon>
        <taxon>Promicromonosporaceae</taxon>
        <taxon>Xylanimonas</taxon>
    </lineage>
</organism>
<accession>D1BT39</accession>
<dbReference type="InterPro" id="IPR006131">
    <property type="entry name" value="Asp_carbamoyltransf_Asp/Orn-bd"/>
</dbReference>